<gene>
    <name evidence="9" type="ORF">CISG_05989</name>
</gene>
<evidence type="ECO:0000313" key="9">
    <source>
        <dbReference type="EMBL" id="KMU76947.1"/>
    </source>
</evidence>
<evidence type="ECO:0000256" key="2">
    <source>
        <dbReference type="ARBA" id="ARBA00005954"/>
    </source>
</evidence>
<evidence type="ECO:0000256" key="5">
    <source>
        <dbReference type="ARBA" id="ARBA00023187"/>
    </source>
</evidence>
<organism evidence="9 10">
    <name type="scientific">Coccidioides immitis RMSCC 3703</name>
    <dbReference type="NCBI Taxonomy" id="454286"/>
    <lineage>
        <taxon>Eukaryota</taxon>
        <taxon>Fungi</taxon>
        <taxon>Dikarya</taxon>
        <taxon>Ascomycota</taxon>
        <taxon>Pezizomycotina</taxon>
        <taxon>Eurotiomycetes</taxon>
        <taxon>Eurotiomycetidae</taxon>
        <taxon>Onygenales</taxon>
        <taxon>Onygenaceae</taxon>
        <taxon>Coccidioides</taxon>
    </lineage>
</organism>
<evidence type="ECO:0000256" key="6">
    <source>
        <dbReference type="ARBA" id="ARBA00023242"/>
    </source>
</evidence>
<feature type="region of interest" description="Disordered" evidence="7">
    <location>
        <begin position="1"/>
        <end position="62"/>
    </location>
</feature>
<keyword evidence="3" id="KW-0507">mRNA processing</keyword>
<feature type="compositionally biased region" description="Polar residues" evidence="7">
    <location>
        <begin position="1"/>
        <end position="23"/>
    </location>
</feature>
<dbReference type="SMART" id="SM01115">
    <property type="entry name" value="cwf21"/>
    <property type="match status" value="1"/>
</dbReference>
<dbReference type="PANTHER" id="PTHR36562">
    <property type="entry name" value="SERINE/ARGININE REPETITIVE MATRIX 2"/>
    <property type="match status" value="1"/>
</dbReference>
<keyword evidence="4" id="KW-0747">Spliceosome</keyword>
<comment type="subcellular location">
    <subcellularLocation>
        <location evidence="1">Nucleus</location>
    </subcellularLocation>
</comment>
<reference evidence="10" key="1">
    <citation type="journal article" date="2010" name="Genome Res.">
        <title>Population genomic sequencing of Coccidioides fungi reveals recent hybridization and transposon control.</title>
        <authorList>
            <person name="Neafsey D.E."/>
            <person name="Barker B.M."/>
            <person name="Sharpton T.J."/>
            <person name="Stajich J.E."/>
            <person name="Park D.J."/>
            <person name="Whiston E."/>
            <person name="Hung C.-Y."/>
            <person name="McMahan C."/>
            <person name="White J."/>
            <person name="Sykes S."/>
            <person name="Heiman D."/>
            <person name="Young S."/>
            <person name="Zeng Q."/>
            <person name="Abouelleil A."/>
            <person name="Aftuck L."/>
            <person name="Bessette D."/>
            <person name="Brown A."/>
            <person name="FitzGerald M."/>
            <person name="Lui A."/>
            <person name="Macdonald J.P."/>
            <person name="Priest M."/>
            <person name="Orbach M.J."/>
            <person name="Galgiani J.N."/>
            <person name="Kirkland T.N."/>
            <person name="Cole G.T."/>
            <person name="Birren B.W."/>
            <person name="Henn M.R."/>
            <person name="Taylor J.W."/>
            <person name="Rounsley S.D."/>
        </authorList>
    </citation>
    <scope>NUCLEOTIDE SEQUENCE [LARGE SCALE GENOMIC DNA]</scope>
    <source>
        <strain evidence="10">RMSCC 3703</strain>
    </source>
</reference>
<feature type="compositionally biased region" description="Basic and acidic residues" evidence="7">
    <location>
        <begin position="222"/>
        <end position="272"/>
    </location>
</feature>
<dbReference type="PANTHER" id="PTHR36562:SF5">
    <property type="entry name" value="SERINE_ARGININE REPETITIVE MATRIX 2"/>
    <property type="match status" value="1"/>
</dbReference>
<evidence type="ECO:0000256" key="3">
    <source>
        <dbReference type="ARBA" id="ARBA00022664"/>
    </source>
</evidence>
<dbReference type="GO" id="GO:0006397">
    <property type="term" value="P:mRNA processing"/>
    <property type="evidence" value="ECO:0007669"/>
    <property type="project" value="UniProtKB-KW"/>
</dbReference>
<feature type="compositionally biased region" description="Basic and acidic residues" evidence="7">
    <location>
        <begin position="99"/>
        <end position="119"/>
    </location>
</feature>
<feature type="compositionally biased region" description="Basic and acidic residues" evidence="7">
    <location>
        <begin position="202"/>
        <end position="215"/>
    </location>
</feature>
<keyword evidence="6" id="KW-0539">Nucleus</keyword>
<dbReference type="GO" id="GO:0008380">
    <property type="term" value="P:RNA splicing"/>
    <property type="evidence" value="ECO:0007669"/>
    <property type="project" value="UniProtKB-KW"/>
</dbReference>
<feature type="compositionally biased region" description="Basic and acidic residues" evidence="7">
    <location>
        <begin position="167"/>
        <end position="191"/>
    </location>
</feature>
<keyword evidence="5" id="KW-0508">mRNA splicing</keyword>
<feature type="domain" description="CWF21" evidence="8">
    <location>
        <begin position="59"/>
        <end position="158"/>
    </location>
</feature>
<dbReference type="InterPro" id="IPR013170">
    <property type="entry name" value="mRNA_splic_Cwf21_dom"/>
</dbReference>
<evidence type="ECO:0000256" key="7">
    <source>
        <dbReference type="SAM" id="MobiDB-lite"/>
    </source>
</evidence>
<evidence type="ECO:0000256" key="1">
    <source>
        <dbReference type="ARBA" id="ARBA00004123"/>
    </source>
</evidence>
<protein>
    <submittedName>
        <fullName evidence="9">Pre-mRNA-splicing factor CWC21</fullName>
    </submittedName>
</protein>
<accession>A0A0J8TT23</accession>
<comment type="similarity">
    <text evidence="2">Belongs to the CWC21 family.</text>
</comment>
<proteinExistence type="inferred from homology"/>
<dbReference type="AlphaFoldDB" id="A0A0J8TT23"/>
<name>A0A0J8TT23_COCIT</name>
<dbReference type="STRING" id="454286.A0A0J8TT23"/>
<dbReference type="InterPro" id="IPR051372">
    <property type="entry name" value="CWC21"/>
</dbReference>
<dbReference type="GO" id="GO:0005681">
    <property type="term" value="C:spliceosomal complex"/>
    <property type="evidence" value="ECO:0007669"/>
    <property type="project" value="UniProtKB-KW"/>
</dbReference>
<dbReference type="OrthoDB" id="10267305at2759"/>
<dbReference type="Pfam" id="PF08312">
    <property type="entry name" value="cwf21"/>
    <property type="match status" value="1"/>
</dbReference>
<evidence type="ECO:0000259" key="8">
    <source>
        <dbReference type="SMART" id="SM01115"/>
    </source>
</evidence>
<evidence type="ECO:0000313" key="10">
    <source>
        <dbReference type="Proteomes" id="UP000054559"/>
    </source>
</evidence>
<dbReference type="Proteomes" id="UP000054559">
    <property type="component" value="Unassembled WGS sequence"/>
</dbReference>
<feature type="compositionally biased region" description="Basic and acidic residues" evidence="7">
    <location>
        <begin position="44"/>
        <end position="62"/>
    </location>
</feature>
<sequence>MSSNVGLSTPRGSGTSGYVQRNLSLLKPRDRSYGAPFQPDADADERHTFKQRQPDKQILEHDRRRQIEVKILEERDRLEEENEELEERGRKPTKILEGGGDRLEEREMRELEERGEETRRKVPMVKRVLVNGKKYKLSEGEIEQRLGQLRARLTRELEDELAGRSGSDPRDRDRFRGEKRKQGDSGGDGRGKRQFKTSQVHELAEAKIEESERFRRALGIKADGEDSPRTGGRRRDWDRPGREDGGDGRDGRYREDREERNGRIQRRYDRASQDDMKTDCTFFLRRWWRLDRPYWSGLAGETWGDWNYLTEVTW</sequence>
<feature type="region of interest" description="Disordered" evidence="7">
    <location>
        <begin position="156"/>
        <end position="272"/>
    </location>
</feature>
<evidence type="ECO:0000256" key="4">
    <source>
        <dbReference type="ARBA" id="ARBA00022728"/>
    </source>
</evidence>
<feature type="region of interest" description="Disordered" evidence="7">
    <location>
        <begin position="76"/>
        <end position="119"/>
    </location>
</feature>
<dbReference type="EMBL" id="DS268150">
    <property type="protein sequence ID" value="KMU76947.1"/>
    <property type="molecule type" value="Genomic_DNA"/>
</dbReference>